<dbReference type="Proteomes" id="UP001057452">
    <property type="component" value="Chromosome 9"/>
</dbReference>
<comment type="caution">
    <text evidence="1">The sequence shown here is derived from an EMBL/GenBank/DDBJ whole genome shotgun (WGS) entry which is preliminary data.</text>
</comment>
<evidence type="ECO:0000313" key="2">
    <source>
        <dbReference type="Proteomes" id="UP001057452"/>
    </source>
</evidence>
<dbReference type="EMBL" id="CM043793">
    <property type="protein sequence ID" value="KAI4820052.1"/>
    <property type="molecule type" value="Genomic_DNA"/>
</dbReference>
<protein>
    <submittedName>
        <fullName evidence="1">Uncharacterized protein</fullName>
    </submittedName>
</protein>
<accession>A0ACB9X290</accession>
<keyword evidence="2" id="KW-1185">Reference proteome</keyword>
<reference evidence="1" key="1">
    <citation type="submission" date="2022-05" db="EMBL/GenBank/DDBJ databases">
        <title>Chromosome-level genome of Chaenocephalus aceratus.</title>
        <authorList>
            <person name="Park H."/>
        </authorList>
    </citation>
    <scope>NUCLEOTIDE SEQUENCE</scope>
    <source>
        <strain evidence="1">KU_202001</strain>
    </source>
</reference>
<gene>
    <name evidence="1" type="ORF">KUCAC02_028044</name>
</gene>
<name>A0ACB9X290_CHAAC</name>
<proteinExistence type="predicted"/>
<organism evidence="1 2">
    <name type="scientific">Chaenocephalus aceratus</name>
    <name type="common">Blackfin icefish</name>
    <name type="synonym">Chaenichthys aceratus</name>
    <dbReference type="NCBI Taxonomy" id="36190"/>
    <lineage>
        <taxon>Eukaryota</taxon>
        <taxon>Metazoa</taxon>
        <taxon>Chordata</taxon>
        <taxon>Craniata</taxon>
        <taxon>Vertebrata</taxon>
        <taxon>Euteleostomi</taxon>
        <taxon>Actinopterygii</taxon>
        <taxon>Neopterygii</taxon>
        <taxon>Teleostei</taxon>
        <taxon>Neoteleostei</taxon>
        <taxon>Acanthomorphata</taxon>
        <taxon>Eupercaria</taxon>
        <taxon>Perciformes</taxon>
        <taxon>Notothenioidei</taxon>
        <taxon>Channichthyidae</taxon>
        <taxon>Chaenocephalus</taxon>
    </lineage>
</organism>
<evidence type="ECO:0000313" key="1">
    <source>
        <dbReference type="EMBL" id="KAI4820052.1"/>
    </source>
</evidence>
<sequence length="69" mass="7471">MHIECRLLRRAARPATPLSVPGSGGAQTCHHEVSRWGVRDEEDGDVAGDAVAIRKKPKDKMAALAAYFV</sequence>